<dbReference type="InterPro" id="IPR023795">
    <property type="entry name" value="Serpin_CS"/>
</dbReference>
<evidence type="ECO:0000313" key="7">
    <source>
        <dbReference type="Proteomes" id="UP001566132"/>
    </source>
</evidence>
<comment type="caution">
    <text evidence="6">The sequence shown here is derived from an EMBL/GenBank/DDBJ whole genome shotgun (WGS) entry which is preliminary data.</text>
</comment>
<keyword evidence="2" id="KW-0722">Serine protease inhibitor</keyword>
<dbReference type="Proteomes" id="UP001566132">
    <property type="component" value="Unassembled WGS sequence"/>
</dbReference>
<dbReference type="SMART" id="SM00093">
    <property type="entry name" value="SERPIN"/>
    <property type="match status" value="1"/>
</dbReference>
<evidence type="ECO:0000313" key="6">
    <source>
        <dbReference type="EMBL" id="KAL1513304.1"/>
    </source>
</evidence>
<dbReference type="InterPro" id="IPR036186">
    <property type="entry name" value="Serpin_sf"/>
</dbReference>
<dbReference type="PANTHER" id="PTHR11461:SF130">
    <property type="entry name" value="SERPIN 85F"/>
    <property type="match status" value="1"/>
</dbReference>
<feature type="domain" description="Serpin" evidence="5">
    <location>
        <begin position="81"/>
        <end position="795"/>
    </location>
</feature>
<feature type="region of interest" description="Disordered" evidence="4">
    <location>
        <begin position="479"/>
        <end position="516"/>
    </location>
</feature>
<dbReference type="InterPro" id="IPR042185">
    <property type="entry name" value="Serpin_sf_2"/>
</dbReference>
<feature type="compositionally biased region" description="Acidic residues" evidence="4">
    <location>
        <begin position="485"/>
        <end position="508"/>
    </location>
</feature>
<dbReference type="InterPro" id="IPR000215">
    <property type="entry name" value="Serpin_fam"/>
</dbReference>
<keyword evidence="1" id="KW-0646">Protease inhibitor</keyword>
<dbReference type="EMBL" id="JBDJPC010000002">
    <property type="protein sequence ID" value="KAL1513304.1"/>
    <property type="molecule type" value="Genomic_DNA"/>
</dbReference>
<feature type="compositionally biased region" description="Polar residues" evidence="4">
    <location>
        <begin position="217"/>
        <end position="230"/>
    </location>
</feature>
<dbReference type="PANTHER" id="PTHR11461">
    <property type="entry name" value="SERINE PROTEASE INHIBITOR, SERPIN"/>
    <property type="match status" value="1"/>
</dbReference>
<reference evidence="6 7" key="1">
    <citation type="submission" date="2024-05" db="EMBL/GenBank/DDBJ databases">
        <title>Genetic variation in Jamaican populations of the coffee berry borer (Hypothenemus hampei).</title>
        <authorList>
            <person name="Errbii M."/>
            <person name="Myrie A."/>
        </authorList>
    </citation>
    <scope>NUCLEOTIDE SEQUENCE [LARGE SCALE GENOMIC DNA]</scope>
    <source>
        <strain evidence="6">JA-Hopewell-2020-01-JO</strain>
        <tissue evidence="6">Whole body</tissue>
    </source>
</reference>
<dbReference type="GO" id="GO:0004867">
    <property type="term" value="F:serine-type endopeptidase inhibitor activity"/>
    <property type="evidence" value="ECO:0007669"/>
    <property type="project" value="UniProtKB-KW"/>
</dbReference>
<dbReference type="Gene3D" id="2.30.39.10">
    <property type="entry name" value="Alpha-1-antitrypsin, domain 1"/>
    <property type="match status" value="1"/>
</dbReference>
<dbReference type="InterPro" id="IPR042178">
    <property type="entry name" value="Serpin_sf_1"/>
</dbReference>
<feature type="compositionally biased region" description="Low complexity" evidence="4">
    <location>
        <begin position="278"/>
        <end position="287"/>
    </location>
</feature>
<sequence>MHTHLLLPFAGSVFIWFFSRMVIVLGYDESSWQPVLYDYYHIDLGELGGNQDQGNPEFKGFTSKIPAPRDAIVNVINDLGIKLLSIHNERNENNIAISPYGAFSVLAALTEGLEGESAQEIMRTARIPLDKEMIRVGLRDIHRHLKSYFIPEEGFLAGLTLNLNNITLKKEYEKVLRFYGFDYGSFNNALLPDPPTTKKPTDGTTPLETGFGVAADTTATPQGKSTETVTEASTTILPSSSSTLAPTTTTTLAEPTTTIESKEEVTTPSEASTTPEKTVSLETTTVESTTVEEISTEISPLATTSTTLPETTNAPEVTVVETFESTESLGEKNEDGTTTVSKDKGTAKITTVTAMTNSRTENGFTTTKLRKTTSEFSSKSSLDAETASSNLEIVTEKGSTLPMTTMNSEISTKSTIMTGNTVRTTRDVMLILNTDKQITSLEPELTTQSTEKSVTADSINTLENSSVETTTVDDVMRTISSETSTGDEYENTSDSIESDPGYEEEDNLETTTSQSVLVETTTNFKDSAMFSSNSDMTYNYDAAPVPVYDENMITNNDATSEKTIDVVNEERKKRSIVDYVIARIYDDRPAFMTPPPQRTLYVPKEMPTFAVYGKYRESGVSFMNYDTVLPYAFLPNLSALALSFPLDSTKYYLLLLLPLRDDGIDQLICDLRLYGNLGYIIRNLRLTRVVATIPSFTLKGYVTLTPTLQRLGIRRIFEPRQADFSPMTNASDIYVTNIEQAVTVTIRNYLDPSADRYKNFMQYPPVHFKADHPFLYFVVDSELHVALMVGKVINPLNSRIA</sequence>
<evidence type="ECO:0000259" key="5">
    <source>
        <dbReference type="SMART" id="SM00093"/>
    </source>
</evidence>
<keyword evidence="7" id="KW-1185">Reference proteome</keyword>
<protein>
    <recommendedName>
        <fullName evidence="5">Serpin domain-containing protein</fullName>
    </recommendedName>
</protein>
<dbReference type="InterPro" id="IPR023796">
    <property type="entry name" value="Serpin_dom"/>
</dbReference>
<dbReference type="SUPFAM" id="SSF56574">
    <property type="entry name" value="Serpins"/>
    <property type="match status" value="2"/>
</dbReference>
<evidence type="ECO:0000256" key="1">
    <source>
        <dbReference type="ARBA" id="ARBA00022690"/>
    </source>
</evidence>
<accession>A0ABD1F8K5</accession>
<evidence type="ECO:0000256" key="2">
    <source>
        <dbReference type="ARBA" id="ARBA00022900"/>
    </source>
</evidence>
<dbReference type="Gene3D" id="3.30.497.10">
    <property type="entry name" value="Antithrombin, subunit I, domain 2"/>
    <property type="match status" value="2"/>
</dbReference>
<evidence type="ECO:0000256" key="3">
    <source>
        <dbReference type="RuleBase" id="RU000411"/>
    </source>
</evidence>
<dbReference type="Pfam" id="PF00079">
    <property type="entry name" value="Serpin"/>
    <property type="match status" value="1"/>
</dbReference>
<proteinExistence type="inferred from homology"/>
<organism evidence="6 7">
    <name type="scientific">Hypothenemus hampei</name>
    <name type="common">Coffee berry borer</name>
    <dbReference type="NCBI Taxonomy" id="57062"/>
    <lineage>
        <taxon>Eukaryota</taxon>
        <taxon>Metazoa</taxon>
        <taxon>Ecdysozoa</taxon>
        <taxon>Arthropoda</taxon>
        <taxon>Hexapoda</taxon>
        <taxon>Insecta</taxon>
        <taxon>Pterygota</taxon>
        <taxon>Neoptera</taxon>
        <taxon>Endopterygota</taxon>
        <taxon>Coleoptera</taxon>
        <taxon>Polyphaga</taxon>
        <taxon>Cucujiformia</taxon>
        <taxon>Curculionidae</taxon>
        <taxon>Scolytinae</taxon>
        <taxon>Hypothenemus</taxon>
    </lineage>
</organism>
<dbReference type="AlphaFoldDB" id="A0ABD1F8K5"/>
<feature type="compositionally biased region" description="Low complexity" evidence="4">
    <location>
        <begin position="231"/>
        <end position="259"/>
    </location>
</feature>
<name>A0ABD1F8K5_HYPHA</name>
<dbReference type="PROSITE" id="PS00284">
    <property type="entry name" value="SERPIN"/>
    <property type="match status" value="1"/>
</dbReference>
<gene>
    <name evidence="6" type="ORF">ABEB36_002726</name>
</gene>
<evidence type="ECO:0000256" key="4">
    <source>
        <dbReference type="SAM" id="MobiDB-lite"/>
    </source>
</evidence>
<comment type="similarity">
    <text evidence="3">Belongs to the serpin family.</text>
</comment>
<feature type="compositionally biased region" description="Polar residues" evidence="4">
    <location>
        <begin position="266"/>
        <end position="277"/>
    </location>
</feature>
<feature type="region of interest" description="Disordered" evidence="4">
    <location>
        <begin position="215"/>
        <end position="287"/>
    </location>
</feature>